<organism evidence="1 2">
    <name type="scientific">Byssothecium circinans</name>
    <dbReference type="NCBI Taxonomy" id="147558"/>
    <lineage>
        <taxon>Eukaryota</taxon>
        <taxon>Fungi</taxon>
        <taxon>Dikarya</taxon>
        <taxon>Ascomycota</taxon>
        <taxon>Pezizomycotina</taxon>
        <taxon>Dothideomycetes</taxon>
        <taxon>Pleosporomycetidae</taxon>
        <taxon>Pleosporales</taxon>
        <taxon>Massarineae</taxon>
        <taxon>Massarinaceae</taxon>
        <taxon>Byssothecium</taxon>
    </lineage>
</organism>
<proteinExistence type="predicted"/>
<name>A0A6A5TRC2_9PLEO</name>
<protein>
    <recommendedName>
        <fullName evidence="3">Terpenoid cyclases/Protein prenyltransferase</fullName>
    </recommendedName>
</protein>
<accession>A0A6A5TRC2</accession>
<reference evidence="1" key="1">
    <citation type="journal article" date="2020" name="Stud. Mycol.">
        <title>101 Dothideomycetes genomes: a test case for predicting lifestyles and emergence of pathogens.</title>
        <authorList>
            <person name="Haridas S."/>
            <person name="Albert R."/>
            <person name="Binder M."/>
            <person name="Bloem J."/>
            <person name="Labutti K."/>
            <person name="Salamov A."/>
            <person name="Andreopoulos B."/>
            <person name="Baker S."/>
            <person name="Barry K."/>
            <person name="Bills G."/>
            <person name="Bluhm B."/>
            <person name="Cannon C."/>
            <person name="Castanera R."/>
            <person name="Culley D."/>
            <person name="Daum C."/>
            <person name="Ezra D."/>
            <person name="Gonzalez J."/>
            <person name="Henrissat B."/>
            <person name="Kuo A."/>
            <person name="Liang C."/>
            <person name="Lipzen A."/>
            <person name="Lutzoni F."/>
            <person name="Magnuson J."/>
            <person name="Mondo S."/>
            <person name="Nolan M."/>
            <person name="Ohm R."/>
            <person name="Pangilinan J."/>
            <person name="Park H.-J."/>
            <person name="Ramirez L."/>
            <person name="Alfaro M."/>
            <person name="Sun H."/>
            <person name="Tritt A."/>
            <person name="Yoshinaga Y."/>
            <person name="Zwiers L.-H."/>
            <person name="Turgeon B."/>
            <person name="Goodwin S."/>
            <person name="Spatafora J."/>
            <person name="Crous P."/>
            <person name="Grigoriev I."/>
        </authorList>
    </citation>
    <scope>NUCLEOTIDE SEQUENCE</scope>
    <source>
        <strain evidence="1">CBS 675.92</strain>
    </source>
</reference>
<dbReference type="OrthoDB" id="2012566at2759"/>
<keyword evidence="2" id="KW-1185">Reference proteome</keyword>
<evidence type="ECO:0000313" key="1">
    <source>
        <dbReference type="EMBL" id="KAF1954259.1"/>
    </source>
</evidence>
<dbReference type="EMBL" id="ML977000">
    <property type="protein sequence ID" value="KAF1954259.1"/>
    <property type="molecule type" value="Genomic_DNA"/>
</dbReference>
<dbReference type="Proteomes" id="UP000800035">
    <property type="component" value="Unassembled WGS sequence"/>
</dbReference>
<gene>
    <name evidence="1" type="ORF">CC80DRAFT_595372</name>
</gene>
<sequence length="388" mass="43102">MAIALGMSDTIAALFIAGVIGEVWIGNNVRLATIDRVVGTVGISSWVATTKAPSTHVNMAKSKAQAKSISDVIERDEEYLERNTRTWQAETDSGLTFKDNFVEFLMLEATGNWRLVDLRIPAGKWNYFGGKAVVTTDPYPEDIDTTSIASTILKPIESTAHKLLDEILACENEDGIIPLYFQKERARVCIEVCANVCTFFYTYGRGDQVRKTFNLVLSTLKKRDFGTKRYYFTLEPLMYYCLRMVSAADTPELTEMRNVLRECVTERIGSKVTIGGEDDNAVCLAIRLLICQKLGIPNSVDLQTLLALQRDDGSFGVGWYYNFGRSKVKIGHCGFTATLAVEAIKGAAPRDVVQGAGGAVSTWGLSGYLTWMKNCLWWIKTRTVKKTV</sequence>
<dbReference type="AlphaFoldDB" id="A0A6A5TRC2"/>
<evidence type="ECO:0000313" key="2">
    <source>
        <dbReference type="Proteomes" id="UP000800035"/>
    </source>
</evidence>
<evidence type="ECO:0008006" key="3">
    <source>
        <dbReference type="Google" id="ProtNLM"/>
    </source>
</evidence>